<dbReference type="Proteomes" id="UP000614334">
    <property type="component" value="Unassembled WGS sequence"/>
</dbReference>
<feature type="compositionally biased region" description="Basic and acidic residues" evidence="6">
    <location>
        <begin position="200"/>
        <end position="220"/>
    </location>
</feature>
<feature type="region of interest" description="Disordered" evidence="6">
    <location>
        <begin position="93"/>
        <end position="134"/>
    </location>
</feature>
<dbReference type="PANTHER" id="PTHR15263:SF1">
    <property type="entry name" value="NF-KAPPA-B INHIBITOR-LIKE PROTEIN 1"/>
    <property type="match status" value="1"/>
</dbReference>
<comment type="caution">
    <text evidence="7">The sequence shown here is derived from an EMBL/GenBank/DDBJ whole genome shotgun (WGS) entry which is preliminary data.</text>
</comment>
<dbReference type="PANTHER" id="PTHR15263">
    <property type="entry name" value="I-KAPPA-B-LIKE PROTEIN IKBL"/>
    <property type="match status" value="1"/>
</dbReference>
<evidence type="ECO:0000313" key="8">
    <source>
        <dbReference type="Proteomes" id="UP000614334"/>
    </source>
</evidence>
<gene>
    <name evidence="7" type="ORF">RHS01_05267</name>
</gene>
<evidence type="ECO:0000256" key="2">
    <source>
        <dbReference type="ARBA" id="ARBA00022553"/>
    </source>
</evidence>
<feature type="region of interest" description="Disordered" evidence="6">
    <location>
        <begin position="318"/>
        <end position="340"/>
    </location>
</feature>
<keyword evidence="2" id="KW-0597">Phosphoprotein</keyword>
<dbReference type="GO" id="GO:0005634">
    <property type="term" value="C:nucleus"/>
    <property type="evidence" value="ECO:0007669"/>
    <property type="project" value="UniProtKB-SubCell"/>
</dbReference>
<feature type="region of interest" description="Disordered" evidence="6">
    <location>
        <begin position="166"/>
        <end position="254"/>
    </location>
</feature>
<dbReference type="InterPro" id="IPR038753">
    <property type="entry name" value="NFKBIL1"/>
</dbReference>
<evidence type="ECO:0000256" key="6">
    <source>
        <dbReference type="SAM" id="MobiDB-lite"/>
    </source>
</evidence>
<evidence type="ECO:0000256" key="5">
    <source>
        <dbReference type="ARBA" id="ARBA00023242"/>
    </source>
</evidence>
<evidence type="ECO:0000256" key="1">
    <source>
        <dbReference type="ARBA" id="ARBA00004123"/>
    </source>
</evidence>
<dbReference type="GO" id="GO:0043124">
    <property type="term" value="P:negative regulation of canonical NF-kappaB signal transduction"/>
    <property type="evidence" value="ECO:0007669"/>
    <property type="project" value="InterPro"/>
</dbReference>
<dbReference type="AlphaFoldDB" id="A0A8H7IBS4"/>
<feature type="region of interest" description="Disordered" evidence="6">
    <location>
        <begin position="354"/>
        <end position="391"/>
    </location>
</feature>
<proteinExistence type="predicted"/>
<feature type="compositionally biased region" description="Basic and acidic residues" evidence="6">
    <location>
        <begin position="234"/>
        <end position="254"/>
    </location>
</feature>
<keyword evidence="5" id="KW-0539">Nucleus</keyword>
<feature type="compositionally biased region" description="Basic and acidic residues" evidence="6">
    <location>
        <begin position="354"/>
        <end position="367"/>
    </location>
</feature>
<evidence type="ECO:0000256" key="3">
    <source>
        <dbReference type="ARBA" id="ARBA00022737"/>
    </source>
</evidence>
<keyword evidence="4" id="KW-0040">ANK repeat</keyword>
<organism evidence="7 8">
    <name type="scientific">Rhizoctonia solani</name>
    <dbReference type="NCBI Taxonomy" id="456999"/>
    <lineage>
        <taxon>Eukaryota</taxon>
        <taxon>Fungi</taxon>
        <taxon>Dikarya</taxon>
        <taxon>Basidiomycota</taxon>
        <taxon>Agaricomycotina</taxon>
        <taxon>Agaricomycetes</taxon>
        <taxon>Cantharellales</taxon>
        <taxon>Ceratobasidiaceae</taxon>
        <taxon>Rhizoctonia</taxon>
    </lineage>
</organism>
<name>A0A8H7IBS4_9AGAM</name>
<reference evidence="7" key="1">
    <citation type="submission" date="2020-09" db="EMBL/GenBank/DDBJ databases">
        <title>Comparative genome analyses of four rice-infecting Rhizoctonia solani isolates reveal extensive enrichment of homogalacturonan modification genes.</title>
        <authorList>
            <person name="Lee D.-Y."/>
            <person name="Jeon J."/>
            <person name="Kim K.-T."/>
            <person name="Cheong K."/>
            <person name="Song H."/>
            <person name="Choi G."/>
            <person name="Ko J."/>
            <person name="Opiyo S.O."/>
            <person name="Zuo S."/>
            <person name="Madhav S."/>
            <person name="Lee Y.-H."/>
            <person name="Wang G.-L."/>
        </authorList>
    </citation>
    <scope>NUCLEOTIDE SEQUENCE</scope>
    <source>
        <strain evidence="7">AG1-IA B2</strain>
    </source>
</reference>
<comment type="subcellular location">
    <subcellularLocation>
        <location evidence="1">Nucleus</location>
    </subcellularLocation>
</comment>
<sequence length="581" mass="65564">MGAYASDVRQHDNGGENLSWIVEEDCRARRVRVGVRWALDKDGTNTAARAIALSDWDAMTNDGRVCGAEEMTTASAAGSVGRREKARTCILASTDGDWTEPTGPPRGDYRPPPPGSNGGAGATSGQRGHQTMWRRAQEEARYVIKIEQDRLDRLFAAEAETLKQAEEALSHRRSRRSSEDPEYAERCLRRGAKGTAGTESTRDRSHPCGHDRGRARRTLDTEESQWLENNIQKRKAEEERQSMKRAQEEEAERLRKLEEEEAAAKLRAAQAEELAQAARLERFALPPIPDPEELSLALYSDPSSVDTATPDDDKALARLSANPLPRPPKETYPTNTAGAARRAWANNLKSEWDRRGAHEEQHTHLHPDPPSARRHPPQRSPSFSYRYQPASPEAIAAARRAEEIRRYQEHQEEIKYREQQAARAAREAREAAAARKAFERSAGVWKRNAGNRPTREEERGADCHCRLGSLRVWLAGPHQRCQCQRPTGLTFYDIPWPVSMPARSFEELQSSAIEKFLLSPCHSPTKTRKMRLRAALMQWHPDKFAQRFVDRIEESHRTAILTAVNSVARTITELMTKEGES</sequence>
<protein>
    <submittedName>
        <fullName evidence="7">Uncharacterized protein</fullName>
    </submittedName>
</protein>
<dbReference type="EMBL" id="JACYCF010000008">
    <property type="protein sequence ID" value="KAF8755652.1"/>
    <property type="molecule type" value="Genomic_DNA"/>
</dbReference>
<evidence type="ECO:0000313" key="7">
    <source>
        <dbReference type="EMBL" id="KAF8755652.1"/>
    </source>
</evidence>
<keyword evidence="3" id="KW-0677">Repeat</keyword>
<evidence type="ECO:0000256" key="4">
    <source>
        <dbReference type="ARBA" id="ARBA00023043"/>
    </source>
</evidence>
<feature type="compositionally biased region" description="Basic and acidic residues" evidence="6">
    <location>
        <begin position="166"/>
        <end position="188"/>
    </location>
</feature>
<accession>A0A8H7IBS4</accession>